<dbReference type="InterPro" id="IPR029028">
    <property type="entry name" value="Alpha/beta_knot_MTases"/>
</dbReference>
<accession>A4AAP4</accession>
<evidence type="ECO:0000256" key="5">
    <source>
        <dbReference type="ARBA" id="ARBA00022603"/>
    </source>
</evidence>
<dbReference type="CDD" id="cd18084">
    <property type="entry name" value="RsmE-like"/>
    <property type="match status" value="1"/>
</dbReference>
<keyword evidence="3 10" id="KW-0963">Cytoplasm</keyword>
<comment type="subcellular location">
    <subcellularLocation>
        <location evidence="1 10">Cytoplasm</location>
    </subcellularLocation>
</comment>
<dbReference type="EC" id="2.1.1.193" evidence="10"/>
<keyword evidence="6 10" id="KW-0808">Transferase</keyword>
<dbReference type="SUPFAM" id="SSF75217">
    <property type="entry name" value="alpha/beta knot"/>
    <property type="match status" value="1"/>
</dbReference>
<dbReference type="InterPro" id="IPR046886">
    <property type="entry name" value="RsmE_MTase_dom"/>
</dbReference>
<dbReference type="OrthoDB" id="9815641at2"/>
<keyword evidence="13" id="KW-1185">Reference proteome</keyword>
<evidence type="ECO:0000256" key="1">
    <source>
        <dbReference type="ARBA" id="ARBA00004496"/>
    </source>
</evidence>
<comment type="catalytic activity">
    <reaction evidence="9 10">
        <text>uridine(1498) in 16S rRNA + S-adenosyl-L-methionine = N(3)-methyluridine(1498) in 16S rRNA + S-adenosyl-L-homocysteine + H(+)</text>
        <dbReference type="Rhea" id="RHEA:42920"/>
        <dbReference type="Rhea" id="RHEA-COMP:10283"/>
        <dbReference type="Rhea" id="RHEA-COMP:10284"/>
        <dbReference type="ChEBI" id="CHEBI:15378"/>
        <dbReference type="ChEBI" id="CHEBI:57856"/>
        <dbReference type="ChEBI" id="CHEBI:59789"/>
        <dbReference type="ChEBI" id="CHEBI:65315"/>
        <dbReference type="ChEBI" id="CHEBI:74502"/>
        <dbReference type="EC" id="2.1.1.193"/>
    </reaction>
</comment>
<dbReference type="GO" id="GO:0005737">
    <property type="term" value="C:cytoplasm"/>
    <property type="evidence" value="ECO:0007669"/>
    <property type="project" value="UniProtKB-SubCell"/>
</dbReference>
<sequence length="244" mass="26300">MNLLIVEAEELGANNELELRGRRLLHLNTVLKVQAGDNVRVGQLNGSIGTGTVRSIGEDLAVIDVSLDQPAPAPLALTVVMALPRPKMLRRILRGMAETGIKEIHLINSFRVEKSYWQSPLLQAPALREALLSGLEQAMDTVMPTVHLHRRFRPFAEDSLPALCDGCDALLGDLGAAEDYPASPSSPSLLALGPEGGFIPFEQELIINAGARPVSLGPRMLRLETALHCAVGRHLGGHGDPRSR</sequence>
<evidence type="ECO:0000256" key="4">
    <source>
        <dbReference type="ARBA" id="ARBA00022552"/>
    </source>
</evidence>
<dbReference type="NCBIfam" id="NF008700">
    <property type="entry name" value="PRK11713.5-4"/>
    <property type="match status" value="1"/>
</dbReference>
<comment type="similarity">
    <text evidence="2 10">Belongs to the RNA methyltransferase RsmE family.</text>
</comment>
<dbReference type="InterPro" id="IPR029026">
    <property type="entry name" value="tRNA_m1G_MTases_N"/>
</dbReference>
<evidence type="ECO:0000313" key="13">
    <source>
        <dbReference type="Proteomes" id="UP000019205"/>
    </source>
</evidence>
<evidence type="ECO:0000259" key="11">
    <source>
        <dbReference type="Pfam" id="PF04452"/>
    </source>
</evidence>
<dbReference type="PANTHER" id="PTHR30027">
    <property type="entry name" value="RIBOSOMAL RNA SMALL SUBUNIT METHYLTRANSFERASE E"/>
    <property type="match status" value="1"/>
</dbReference>
<dbReference type="GO" id="GO:0070475">
    <property type="term" value="P:rRNA base methylation"/>
    <property type="evidence" value="ECO:0007669"/>
    <property type="project" value="TreeGrafter"/>
</dbReference>
<dbReference type="EMBL" id="AAOA02000003">
    <property type="protein sequence ID" value="EAQ96766.1"/>
    <property type="molecule type" value="Genomic_DNA"/>
</dbReference>
<reference evidence="12 13" key="1">
    <citation type="journal article" date="2007" name="Proc. Natl. Acad. Sci. U.S.A.">
        <title>Characterization of a marine gammaproteobacterium capable of aerobic anoxygenic photosynthesis.</title>
        <authorList>
            <person name="Fuchs B.M."/>
            <person name="Spring S."/>
            <person name="Teeling H."/>
            <person name="Quast C."/>
            <person name="Wulf J."/>
            <person name="Schattenhofer M."/>
            <person name="Yan S."/>
            <person name="Ferriera S."/>
            <person name="Johnson J."/>
            <person name="Glockner F.O."/>
            <person name="Amann R."/>
        </authorList>
    </citation>
    <scope>NUCLEOTIDE SEQUENCE [LARGE SCALE GENOMIC DNA]</scope>
    <source>
        <strain evidence="12">KT71</strain>
    </source>
</reference>
<organism evidence="12 13">
    <name type="scientific">Congregibacter litoralis KT71</name>
    <dbReference type="NCBI Taxonomy" id="314285"/>
    <lineage>
        <taxon>Bacteria</taxon>
        <taxon>Pseudomonadati</taxon>
        <taxon>Pseudomonadota</taxon>
        <taxon>Gammaproteobacteria</taxon>
        <taxon>Cellvibrionales</taxon>
        <taxon>Halieaceae</taxon>
        <taxon>Congregibacter</taxon>
    </lineage>
</organism>
<dbReference type="eggNOG" id="COG1385">
    <property type="taxonomic scope" value="Bacteria"/>
</dbReference>
<dbReference type="RefSeq" id="WP_008294579.1">
    <property type="nucleotide sequence ID" value="NZ_CM002299.1"/>
</dbReference>
<dbReference type="NCBIfam" id="TIGR00046">
    <property type="entry name" value="RsmE family RNA methyltransferase"/>
    <property type="match status" value="1"/>
</dbReference>
<dbReference type="GO" id="GO:0070042">
    <property type="term" value="F:rRNA (uridine-N3-)-methyltransferase activity"/>
    <property type="evidence" value="ECO:0007669"/>
    <property type="project" value="TreeGrafter"/>
</dbReference>
<evidence type="ECO:0000256" key="9">
    <source>
        <dbReference type="ARBA" id="ARBA00047944"/>
    </source>
</evidence>
<evidence type="ECO:0000256" key="10">
    <source>
        <dbReference type="PIRNR" id="PIRNR015601"/>
    </source>
</evidence>
<name>A4AAP4_9GAMM</name>
<comment type="function">
    <text evidence="8 10">Specifically methylates the N3 position of the uracil ring of uridine 1498 (m3U1498) in 16S rRNA. Acts on the fully assembled 30S ribosomal subunit.</text>
</comment>
<gene>
    <name evidence="12" type="ORF">KT71_10714</name>
</gene>
<reference evidence="12 13" key="2">
    <citation type="journal article" date="2009" name="PLoS ONE">
        <title>The photosynthetic apparatus and its regulation in the aerobic gammaproteobacterium Congregibacter litoralis gen. nov., sp. nov.</title>
        <authorList>
            <person name="Spring S."/>
            <person name="Lunsdorf H."/>
            <person name="Fuchs B.M."/>
            <person name="Tindall B.J."/>
        </authorList>
    </citation>
    <scope>NUCLEOTIDE SEQUENCE [LARGE SCALE GENOMIC DNA]</scope>
    <source>
        <strain evidence="12">KT71</strain>
    </source>
</reference>
<comment type="caution">
    <text evidence="12">The sequence shown here is derived from an EMBL/GenBank/DDBJ whole genome shotgun (WGS) entry which is preliminary data.</text>
</comment>
<dbReference type="PANTHER" id="PTHR30027:SF3">
    <property type="entry name" value="16S RRNA (URACIL(1498)-N(3))-METHYLTRANSFERASE"/>
    <property type="match status" value="1"/>
</dbReference>
<evidence type="ECO:0000256" key="8">
    <source>
        <dbReference type="ARBA" id="ARBA00025699"/>
    </source>
</evidence>
<proteinExistence type="inferred from homology"/>
<dbReference type="Gene3D" id="3.40.1280.10">
    <property type="match status" value="1"/>
</dbReference>
<dbReference type="Pfam" id="PF04452">
    <property type="entry name" value="Methyltrans_RNA"/>
    <property type="match status" value="1"/>
</dbReference>
<evidence type="ECO:0000256" key="2">
    <source>
        <dbReference type="ARBA" id="ARBA00005528"/>
    </source>
</evidence>
<evidence type="ECO:0000256" key="3">
    <source>
        <dbReference type="ARBA" id="ARBA00022490"/>
    </source>
</evidence>
<keyword evidence="7 10" id="KW-0949">S-adenosyl-L-methionine</keyword>
<feature type="domain" description="Ribosomal RNA small subunit methyltransferase E methyltransferase" evidence="11">
    <location>
        <begin position="72"/>
        <end position="231"/>
    </location>
</feature>
<dbReference type="AlphaFoldDB" id="A4AAP4"/>
<evidence type="ECO:0000313" key="12">
    <source>
        <dbReference type="EMBL" id="EAQ96766.1"/>
    </source>
</evidence>
<dbReference type="Proteomes" id="UP000019205">
    <property type="component" value="Chromosome"/>
</dbReference>
<keyword evidence="5 10" id="KW-0489">Methyltransferase</keyword>
<dbReference type="InterPro" id="IPR006700">
    <property type="entry name" value="RsmE"/>
</dbReference>
<dbReference type="PIRSF" id="PIRSF015601">
    <property type="entry name" value="MTase_slr0722"/>
    <property type="match status" value="1"/>
</dbReference>
<evidence type="ECO:0000256" key="7">
    <source>
        <dbReference type="ARBA" id="ARBA00022691"/>
    </source>
</evidence>
<dbReference type="STRING" id="314285.KT71_10714"/>
<dbReference type="HOGENOM" id="CLU_067442_1_0_6"/>
<evidence type="ECO:0000256" key="6">
    <source>
        <dbReference type="ARBA" id="ARBA00022679"/>
    </source>
</evidence>
<protein>
    <recommendedName>
        <fullName evidence="10">Ribosomal RNA small subunit methyltransferase E</fullName>
        <ecNumber evidence="10">2.1.1.193</ecNumber>
    </recommendedName>
</protein>
<keyword evidence="4 10" id="KW-0698">rRNA processing</keyword>